<keyword evidence="4" id="KW-0238">DNA-binding</keyword>
<evidence type="ECO:0000256" key="2">
    <source>
        <dbReference type="ARBA" id="ARBA00006403"/>
    </source>
</evidence>
<keyword evidence="6" id="KW-0539">Nucleus</keyword>
<accession>A0A8B7XQP6</accession>
<dbReference type="InterPro" id="IPR036388">
    <property type="entry name" value="WH-like_DNA-bd_sf"/>
</dbReference>
<comment type="similarity">
    <text evidence="2 7">Belongs to the HSF family.</text>
</comment>
<dbReference type="InterPro" id="IPR036390">
    <property type="entry name" value="WH_DNA-bd_sf"/>
</dbReference>
<keyword evidence="3" id="KW-0805">Transcription regulation</keyword>
<evidence type="ECO:0000256" key="8">
    <source>
        <dbReference type="SAM" id="MobiDB-lite"/>
    </source>
</evidence>
<dbReference type="KEGG" id="aplc:110974769"/>
<dbReference type="GeneID" id="110974769"/>
<reference evidence="11" key="1">
    <citation type="submission" date="2025-08" db="UniProtKB">
        <authorList>
            <consortium name="RefSeq"/>
        </authorList>
    </citation>
    <scope>IDENTIFICATION</scope>
</reference>
<evidence type="ECO:0000256" key="3">
    <source>
        <dbReference type="ARBA" id="ARBA00023015"/>
    </source>
</evidence>
<feature type="domain" description="HSF-type DNA-binding" evidence="9">
    <location>
        <begin position="17"/>
        <end position="122"/>
    </location>
</feature>
<dbReference type="AlphaFoldDB" id="A0A8B7XQP6"/>
<proteinExistence type="inferred from homology"/>
<feature type="region of interest" description="Disordered" evidence="8">
    <location>
        <begin position="310"/>
        <end position="334"/>
    </location>
</feature>
<keyword evidence="10" id="KW-1185">Reference proteome</keyword>
<evidence type="ECO:0000256" key="5">
    <source>
        <dbReference type="ARBA" id="ARBA00023163"/>
    </source>
</evidence>
<dbReference type="RefSeq" id="XP_022082325.1">
    <property type="nucleotide sequence ID" value="XM_022226633.1"/>
</dbReference>
<evidence type="ECO:0000256" key="4">
    <source>
        <dbReference type="ARBA" id="ARBA00023125"/>
    </source>
</evidence>
<dbReference type="GO" id="GO:0003700">
    <property type="term" value="F:DNA-binding transcription factor activity"/>
    <property type="evidence" value="ECO:0007669"/>
    <property type="project" value="InterPro"/>
</dbReference>
<keyword evidence="5" id="KW-0804">Transcription</keyword>
<dbReference type="OMA" id="MSGEDIH"/>
<organism evidence="10 11">
    <name type="scientific">Acanthaster planci</name>
    <name type="common">Crown-of-thorns starfish</name>
    <dbReference type="NCBI Taxonomy" id="133434"/>
    <lineage>
        <taxon>Eukaryota</taxon>
        <taxon>Metazoa</taxon>
        <taxon>Echinodermata</taxon>
        <taxon>Eleutherozoa</taxon>
        <taxon>Asterozoa</taxon>
        <taxon>Asteroidea</taxon>
        <taxon>Valvatacea</taxon>
        <taxon>Valvatida</taxon>
        <taxon>Acanthasteridae</taxon>
        <taxon>Acanthaster</taxon>
    </lineage>
</organism>
<dbReference type="InterPro" id="IPR000232">
    <property type="entry name" value="HSF_DNA-bd"/>
</dbReference>
<protein>
    <submittedName>
        <fullName evidence="11">Uncharacterized protein LOC110974769</fullName>
    </submittedName>
</protein>
<evidence type="ECO:0000313" key="10">
    <source>
        <dbReference type="Proteomes" id="UP000694845"/>
    </source>
</evidence>
<evidence type="ECO:0000313" key="11">
    <source>
        <dbReference type="RefSeq" id="XP_022082325.1"/>
    </source>
</evidence>
<dbReference type="Pfam" id="PF00447">
    <property type="entry name" value="HSF_DNA-bind"/>
    <property type="match status" value="1"/>
</dbReference>
<dbReference type="Proteomes" id="UP000694845">
    <property type="component" value="Unplaced"/>
</dbReference>
<comment type="subcellular location">
    <subcellularLocation>
        <location evidence="1">Nucleus</location>
    </subcellularLocation>
</comment>
<dbReference type="PANTHER" id="PTHR10015">
    <property type="entry name" value="HEAT SHOCK TRANSCRIPTION FACTOR"/>
    <property type="match status" value="1"/>
</dbReference>
<dbReference type="Gene3D" id="1.10.10.10">
    <property type="entry name" value="Winged helix-like DNA-binding domain superfamily/Winged helix DNA-binding domain"/>
    <property type="match status" value="1"/>
</dbReference>
<dbReference type="PANTHER" id="PTHR10015:SF465">
    <property type="entry name" value="HSF-TYPE DNA-BINDING DOMAIN-CONTAINING PROTEIN"/>
    <property type="match status" value="1"/>
</dbReference>
<evidence type="ECO:0000259" key="9">
    <source>
        <dbReference type="SMART" id="SM00415"/>
    </source>
</evidence>
<evidence type="ECO:0000256" key="1">
    <source>
        <dbReference type="ARBA" id="ARBA00004123"/>
    </source>
</evidence>
<dbReference type="OrthoDB" id="6418155at2759"/>
<evidence type="ECO:0000256" key="6">
    <source>
        <dbReference type="ARBA" id="ARBA00023242"/>
    </source>
</evidence>
<sequence>MSCSNSSSLCATSCPINSNTFPGKLWKLVNGGRFQSIGWSNGGSCIAINGTTFKNEVLYNDEFSVFKTQNFSSFVRQLNLYGFRKLAAVSSKDSMSGEDIHHFQNPYFNRNRPELLGHVRRASSRRRGNSENSESSYFTTTPYRFSSACSSTGYPQTLFHHQGLTYAPVKHHIPHTRPLQDINRFSPYVRPHSYGFGPGQECYGRTWEAGGSVQGLTLIANTVSGSLTATCPSQPKLVDFPSLYNQEGQLRKFVVIQDDFGQVFRRSNHDSHSLPGRNGLLLSHSCDPMMCAVAQPSPPHQALPQTFIVSPPSEHQSQRPTQKPTHQVIQSPVKSPSKVYTELSSVTSAKAPTCDSYQMRTTVITSLPMPASCGTIGALCSTTDKKVPSSLAT</sequence>
<dbReference type="GO" id="GO:0043565">
    <property type="term" value="F:sequence-specific DNA binding"/>
    <property type="evidence" value="ECO:0007669"/>
    <property type="project" value="InterPro"/>
</dbReference>
<name>A0A8B7XQP6_ACAPL</name>
<dbReference type="SUPFAM" id="SSF46785">
    <property type="entry name" value="Winged helix' DNA-binding domain"/>
    <property type="match status" value="1"/>
</dbReference>
<evidence type="ECO:0000256" key="7">
    <source>
        <dbReference type="RuleBase" id="RU004020"/>
    </source>
</evidence>
<dbReference type="FunFam" id="1.10.10.10:FF:000349">
    <property type="entry name" value="Heat shock transcription factor, Y-linked"/>
    <property type="match status" value="1"/>
</dbReference>
<dbReference type="GO" id="GO:0005634">
    <property type="term" value="C:nucleus"/>
    <property type="evidence" value="ECO:0007669"/>
    <property type="project" value="UniProtKB-SubCell"/>
</dbReference>
<gene>
    <name evidence="11" type="primary">LOC110974769</name>
</gene>
<dbReference type="SMART" id="SM00415">
    <property type="entry name" value="HSF"/>
    <property type="match status" value="1"/>
</dbReference>